<evidence type="ECO:0000313" key="2">
    <source>
        <dbReference type="EMBL" id="KAF2138009.1"/>
    </source>
</evidence>
<dbReference type="Proteomes" id="UP000799438">
    <property type="component" value="Unassembled WGS sequence"/>
</dbReference>
<sequence length="246" mass="25858">MAGRRSANSSKSGSRHDGQPASQPATSAKSSQRRAPAAEETENGKRSNPAPPAPEGKTTTALPTTMLRATSDHHSSTSTTPPSPAWLITSPHPSIDTPSPSPSMPATRSSQSPMPLSHPRLTPPQCPIYVRIPRPAIHQSIHQPTNTTNTTKHPSHPAPPTTTPASPKKPQAKPSKNKARVARREGSRKPYLATAAGSQRPTANPTRDARTHVYGDPSDAERAFSAAAAIAAPQPLDPSNVNVNVA</sequence>
<dbReference type="AlphaFoldDB" id="A0A6A6B1F9"/>
<evidence type="ECO:0000313" key="3">
    <source>
        <dbReference type="Proteomes" id="UP000799438"/>
    </source>
</evidence>
<dbReference type="GeneID" id="54300960"/>
<evidence type="ECO:0000256" key="1">
    <source>
        <dbReference type="SAM" id="MobiDB-lite"/>
    </source>
</evidence>
<feature type="compositionally biased region" description="Polar residues" evidence="1">
    <location>
        <begin position="196"/>
        <end position="205"/>
    </location>
</feature>
<organism evidence="2 3">
    <name type="scientific">Aplosporella prunicola CBS 121167</name>
    <dbReference type="NCBI Taxonomy" id="1176127"/>
    <lineage>
        <taxon>Eukaryota</taxon>
        <taxon>Fungi</taxon>
        <taxon>Dikarya</taxon>
        <taxon>Ascomycota</taxon>
        <taxon>Pezizomycotina</taxon>
        <taxon>Dothideomycetes</taxon>
        <taxon>Dothideomycetes incertae sedis</taxon>
        <taxon>Botryosphaeriales</taxon>
        <taxon>Aplosporellaceae</taxon>
        <taxon>Aplosporella</taxon>
    </lineage>
</organism>
<name>A0A6A6B1F9_9PEZI</name>
<keyword evidence="3" id="KW-1185">Reference proteome</keyword>
<accession>A0A6A6B1F9</accession>
<protein>
    <submittedName>
        <fullName evidence="2">Uncharacterized protein</fullName>
    </submittedName>
</protein>
<feature type="compositionally biased region" description="Polar residues" evidence="1">
    <location>
        <begin position="1"/>
        <end position="12"/>
    </location>
</feature>
<gene>
    <name evidence="2" type="ORF">K452DRAFT_311794</name>
</gene>
<feature type="region of interest" description="Disordered" evidence="1">
    <location>
        <begin position="1"/>
        <end position="216"/>
    </location>
</feature>
<feature type="compositionally biased region" description="Polar residues" evidence="1">
    <location>
        <begin position="140"/>
        <end position="149"/>
    </location>
</feature>
<dbReference type="EMBL" id="ML995498">
    <property type="protein sequence ID" value="KAF2138009.1"/>
    <property type="molecule type" value="Genomic_DNA"/>
</dbReference>
<feature type="compositionally biased region" description="Polar residues" evidence="1">
    <location>
        <begin position="104"/>
        <end position="114"/>
    </location>
</feature>
<dbReference type="RefSeq" id="XP_033393722.1">
    <property type="nucleotide sequence ID" value="XM_033543463.1"/>
</dbReference>
<feature type="compositionally biased region" description="Low complexity" evidence="1">
    <location>
        <begin position="163"/>
        <end position="174"/>
    </location>
</feature>
<reference evidence="2" key="1">
    <citation type="journal article" date="2020" name="Stud. Mycol.">
        <title>101 Dothideomycetes genomes: a test case for predicting lifestyles and emergence of pathogens.</title>
        <authorList>
            <person name="Haridas S."/>
            <person name="Albert R."/>
            <person name="Binder M."/>
            <person name="Bloem J."/>
            <person name="Labutti K."/>
            <person name="Salamov A."/>
            <person name="Andreopoulos B."/>
            <person name="Baker S."/>
            <person name="Barry K."/>
            <person name="Bills G."/>
            <person name="Bluhm B."/>
            <person name="Cannon C."/>
            <person name="Castanera R."/>
            <person name="Culley D."/>
            <person name="Daum C."/>
            <person name="Ezra D."/>
            <person name="Gonzalez J."/>
            <person name="Henrissat B."/>
            <person name="Kuo A."/>
            <person name="Liang C."/>
            <person name="Lipzen A."/>
            <person name="Lutzoni F."/>
            <person name="Magnuson J."/>
            <person name="Mondo S."/>
            <person name="Nolan M."/>
            <person name="Ohm R."/>
            <person name="Pangilinan J."/>
            <person name="Park H.-J."/>
            <person name="Ramirez L."/>
            <person name="Alfaro M."/>
            <person name="Sun H."/>
            <person name="Tritt A."/>
            <person name="Yoshinaga Y."/>
            <person name="Zwiers L.-H."/>
            <person name="Turgeon B."/>
            <person name="Goodwin S."/>
            <person name="Spatafora J."/>
            <person name="Crous P."/>
            <person name="Grigoriev I."/>
        </authorList>
    </citation>
    <scope>NUCLEOTIDE SEQUENCE</scope>
    <source>
        <strain evidence="2">CBS 121167</strain>
    </source>
</reference>
<proteinExistence type="predicted"/>
<feature type="compositionally biased region" description="Polar residues" evidence="1">
    <location>
        <begin position="20"/>
        <end position="30"/>
    </location>
</feature>